<evidence type="ECO:0000313" key="2">
    <source>
        <dbReference type="Proteomes" id="UP000033428"/>
    </source>
</evidence>
<dbReference type="Proteomes" id="UP000033428">
    <property type="component" value="Unassembled WGS sequence"/>
</dbReference>
<gene>
    <name evidence="1" type="ORF">OMAG_002561</name>
</gene>
<dbReference type="EMBL" id="JYNY01000534">
    <property type="protein sequence ID" value="KJJ83572.1"/>
    <property type="molecule type" value="Genomic_DNA"/>
</dbReference>
<proteinExistence type="predicted"/>
<keyword evidence="2" id="KW-1185">Reference proteome</keyword>
<dbReference type="AlphaFoldDB" id="A0A0F0CK09"/>
<feature type="non-terminal residue" evidence="1">
    <location>
        <position position="54"/>
    </location>
</feature>
<protein>
    <submittedName>
        <fullName evidence="1">Uncharacterized protein</fullName>
    </submittedName>
</protein>
<comment type="caution">
    <text evidence="1">The sequence shown here is derived from an EMBL/GenBank/DDBJ whole genome shotgun (WGS) entry which is preliminary data.</text>
</comment>
<name>A0A0F0CK09_9BACT</name>
<sequence length="54" mass="6065">MDTATQNDNYGMIDYNNGSVVVYRVSDGALGIDRDGPYRKYKYADINNDVKINA</sequence>
<organism evidence="1 2">
    <name type="scientific">Candidatus Omnitrophus magneticus</name>
    <dbReference type="NCBI Taxonomy" id="1609969"/>
    <lineage>
        <taxon>Bacteria</taxon>
        <taxon>Pseudomonadati</taxon>
        <taxon>Candidatus Omnitrophota</taxon>
        <taxon>Candidatus Omnitrophus</taxon>
    </lineage>
</organism>
<reference evidence="1 2" key="1">
    <citation type="submission" date="2015-02" db="EMBL/GenBank/DDBJ databases">
        <title>Single-cell genomics of uncultivated deep-branching MTB reveals a conserved set of magnetosome genes.</title>
        <authorList>
            <person name="Kolinko S."/>
            <person name="Richter M."/>
            <person name="Glockner F.O."/>
            <person name="Brachmann A."/>
            <person name="Schuler D."/>
        </authorList>
    </citation>
    <scope>NUCLEOTIDE SEQUENCE [LARGE SCALE GENOMIC DNA]</scope>
    <source>
        <strain evidence="1">SKK-01</strain>
    </source>
</reference>
<evidence type="ECO:0000313" key="1">
    <source>
        <dbReference type="EMBL" id="KJJ83572.1"/>
    </source>
</evidence>
<accession>A0A0F0CK09</accession>